<feature type="transmembrane region" description="Helical" evidence="6">
    <location>
        <begin position="301"/>
        <end position="324"/>
    </location>
</feature>
<dbReference type="Pfam" id="PF07690">
    <property type="entry name" value="MFS_1"/>
    <property type="match status" value="1"/>
</dbReference>
<evidence type="ECO:0000256" key="6">
    <source>
        <dbReference type="SAM" id="Phobius"/>
    </source>
</evidence>
<feature type="transmembrane region" description="Helical" evidence="6">
    <location>
        <begin position="192"/>
        <end position="212"/>
    </location>
</feature>
<evidence type="ECO:0000256" key="3">
    <source>
        <dbReference type="ARBA" id="ARBA00022989"/>
    </source>
</evidence>
<reference evidence="9" key="2">
    <citation type="journal article" date="2019" name="Mol. Plant Microbe Interact.">
        <title>Genome sequence resources for four phytopathogenic fungi from the Colletotrichum orbiculare species complex.</title>
        <authorList>
            <person name="Gan P."/>
            <person name="Tsushima A."/>
            <person name="Narusaka M."/>
            <person name="Narusaka Y."/>
            <person name="Takano Y."/>
            <person name="Kubo Y."/>
            <person name="Shirasu K."/>
        </authorList>
    </citation>
    <scope>GENOME REANNOTATION</scope>
    <source>
        <strain evidence="9">104-T / ATCC 96160 / CBS 514.97 / LARS 414 / MAFF 240422</strain>
    </source>
</reference>
<feature type="transmembrane region" description="Helical" evidence="6">
    <location>
        <begin position="126"/>
        <end position="148"/>
    </location>
</feature>
<reference evidence="9" key="1">
    <citation type="journal article" date="2013" name="New Phytol.">
        <title>Comparative genomic and transcriptomic analyses reveal the hemibiotrophic stage shift of Colletotrichum fungi.</title>
        <authorList>
            <person name="Gan P."/>
            <person name="Ikeda K."/>
            <person name="Irieda H."/>
            <person name="Narusaka M."/>
            <person name="O'Connell R.J."/>
            <person name="Narusaka Y."/>
            <person name="Takano Y."/>
            <person name="Kubo Y."/>
            <person name="Shirasu K."/>
        </authorList>
    </citation>
    <scope>NUCLEOTIDE SEQUENCE [LARGE SCALE GENOMIC DNA]</scope>
    <source>
        <strain evidence="9">104-T / ATCC 96160 / CBS 514.97 / LARS 414 / MAFF 240422</strain>
    </source>
</reference>
<dbReference type="PROSITE" id="PS50181">
    <property type="entry name" value="FBOX"/>
    <property type="match status" value="1"/>
</dbReference>
<evidence type="ECO:0000256" key="1">
    <source>
        <dbReference type="ARBA" id="ARBA00004141"/>
    </source>
</evidence>
<feature type="domain" description="F-box" evidence="7">
    <location>
        <begin position="563"/>
        <end position="611"/>
    </location>
</feature>
<keyword evidence="3 6" id="KW-1133">Transmembrane helix</keyword>
<evidence type="ECO:0000313" key="8">
    <source>
        <dbReference type="EMBL" id="TDZ23602.1"/>
    </source>
</evidence>
<dbReference type="InterPro" id="IPR001810">
    <property type="entry name" value="F-box_dom"/>
</dbReference>
<keyword evidence="2 6" id="KW-0812">Transmembrane</keyword>
<dbReference type="SUPFAM" id="SSF103473">
    <property type="entry name" value="MFS general substrate transporter"/>
    <property type="match status" value="1"/>
</dbReference>
<organism evidence="8 9">
    <name type="scientific">Colletotrichum orbiculare (strain 104-T / ATCC 96160 / CBS 514.97 / LARS 414 / MAFF 240422)</name>
    <name type="common">Cucumber anthracnose fungus</name>
    <name type="synonym">Colletotrichum lagenarium</name>
    <dbReference type="NCBI Taxonomy" id="1213857"/>
    <lineage>
        <taxon>Eukaryota</taxon>
        <taxon>Fungi</taxon>
        <taxon>Dikarya</taxon>
        <taxon>Ascomycota</taxon>
        <taxon>Pezizomycotina</taxon>
        <taxon>Sordariomycetes</taxon>
        <taxon>Hypocreomycetidae</taxon>
        <taxon>Glomerellales</taxon>
        <taxon>Glomerellaceae</taxon>
        <taxon>Colletotrichum</taxon>
        <taxon>Colletotrichum orbiculare species complex</taxon>
    </lineage>
</organism>
<feature type="region of interest" description="Disordered" evidence="5">
    <location>
        <begin position="513"/>
        <end position="559"/>
    </location>
</feature>
<feature type="transmembrane region" description="Helical" evidence="6">
    <location>
        <begin position="29"/>
        <end position="50"/>
    </location>
</feature>
<dbReference type="Gene3D" id="3.80.10.10">
    <property type="entry name" value="Ribonuclease Inhibitor"/>
    <property type="match status" value="1"/>
</dbReference>
<dbReference type="SMART" id="SM00256">
    <property type="entry name" value="FBOX"/>
    <property type="match status" value="1"/>
</dbReference>
<evidence type="ECO:0000256" key="4">
    <source>
        <dbReference type="ARBA" id="ARBA00023136"/>
    </source>
</evidence>
<name>A0A484G0C1_COLOR</name>
<keyword evidence="9" id="KW-1185">Reference proteome</keyword>
<dbReference type="CDD" id="cd09917">
    <property type="entry name" value="F-box_SF"/>
    <property type="match status" value="1"/>
</dbReference>
<feature type="compositionally biased region" description="Polar residues" evidence="5">
    <location>
        <begin position="522"/>
        <end position="533"/>
    </location>
</feature>
<comment type="subcellular location">
    <subcellularLocation>
        <location evidence="1">Membrane</location>
        <topology evidence="1">Multi-pass membrane protein</topology>
    </subcellularLocation>
</comment>
<dbReference type="Proteomes" id="UP000014480">
    <property type="component" value="Unassembled WGS sequence"/>
</dbReference>
<accession>A0A484G0C1</accession>
<sequence>MSNPAGHGGEPGSSDRTGDFELRRASRKVGIGALLALVLLVNLATSLYQLPLNRVIERRLCREHYLTTDPSVIDRNGNIDEGLCKIDGVQQHLAWIQGTMETAWIVGDFVMTIPLGFAAERYGRRAILCLNLVPRTVMLAWAVIVGYFEQALPTKAIVASPFLSFLGGDCVFNSITYSIASGMTDDHVVRATYFGWISSVSYVVALLGPALASATMSLLLWLPFWIGICLLLAVIPSISMLESSSRSSSYPEGNGDEQSRPLLSSPVLKAQDADTSLLKSVLQRFEVLRAIVASHPRNMTLLLISFMLTSLASSDTKLLVQYISKRYGWTFASTGYLLSAKAVVNFTLLTVIIPALLRSTRNMNRHVAPELASHQMNMHYANICLMVSILGALAISVATHVWMLVPSLFLYALGSALPVFTLSLLKSPFIASRQQVESADPDSHTFSIVMMVKTSGSLLGAPLMMVLRPSTCRIPQHRAVLSVICNATTGPHHPFSAYSAEGIKYNQAGLSNQVEHRGTSGGPTSMSRDSTMGGTADPQPASSSTSTSRAQQSRSLSVNTEASKKIAHLPDELLLQIFEIVGNVSRRDLCAVSSVSRAWHELADAILYRQIRFDNPEQHLVFSESLSRRMRRGSAIQDVSLEYPSHELGHLRLDGPIHGSHHPPARFEALSRTISTMSNLATLEVSVPVTLLHGIGALFNGPFDLACLKTCSLFYQCPDDAYWDLRENVHIFAHPTLETLTIRRAKLDYRGFDLIERPHETALQKLHLIECDVNDDALSDILEFPEGLKEFIMTQLEQPIPDLEESSDNFGDYILALQSQAHSLETITIDHPTLTGRKPVRMREFEAVKSMRLNWDYQLFGKSGKKPRMHHVGLPPNLEVLEFYNELGTDEEVTELLEYTLQVVNGTHSKLKTMVVVPGDDGVPKEIMAACKTGGVQLDIIGAFDESDDEEINKST</sequence>
<dbReference type="GO" id="GO:0016020">
    <property type="term" value="C:membrane"/>
    <property type="evidence" value="ECO:0007669"/>
    <property type="project" value="UniProtKB-SubCell"/>
</dbReference>
<feature type="transmembrane region" description="Helical" evidence="6">
    <location>
        <begin position="336"/>
        <end position="357"/>
    </location>
</feature>
<dbReference type="InterPro" id="IPR036047">
    <property type="entry name" value="F-box-like_dom_sf"/>
</dbReference>
<dbReference type="PANTHER" id="PTHR23507:SF8">
    <property type="entry name" value="MFS GENERAL SUBSTRATE TRANSPORTER"/>
    <property type="match status" value="1"/>
</dbReference>
<evidence type="ECO:0000313" key="9">
    <source>
        <dbReference type="Proteomes" id="UP000014480"/>
    </source>
</evidence>
<dbReference type="PANTHER" id="PTHR23507">
    <property type="entry name" value="ZGC:174356"/>
    <property type="match status" value="1"/>
</dbReference>
<dbReference type="OrthoDB" id="2522477at2759"/>
<feature type="transmembrane region" description="Helical" evidence="6">
    <location>
        <begin position="378"/>
        <end position="402"/>
    </location>
</feature>
<feature type="transmembrane region" description="Helical" evidence="6">
    <location>
        <begin position="160"/>
        <end position="180"/>
    </location>
</feature>
<dbReference type="EMBL" id="AMCV02000005">
    <property type="protein sequence ID" value="TDZ23602.1"/>
    <property type="molecule type" value="Genomic_DNA"/>
</dbReference>
<evidence type="ECO:0000259" key="7">
    <source>
        <dbReference type="PROSITE" id="PS50181"/>
    </source>
</evidence>
<proteinExistence type="predicted"/>
<dbReference type="CDD" id="cd06174">
    <property type="entry name" value="MFS"/>
    <property type="match status" value="1"/>
</dbReference>
<dbReference type="Pfam" id="PF12937">
    <property type="entry name" value="F-box-like"/>
    <property type="match status" value="1"/>
</dbReference>
<keyword evidence="4 6" id="KW-0472">Membrane</keyword>
<comment type="caution">
    <text evidence="8">The sequence shown here is derived from an EMBL/GenBank/DDBJ whole genome shotgun (WGS) entry which is preliminary data.</text>
</comment>
<feature type="compositionally biased region" description="Low complexity" evidence="5">
    <location>
        <begin position="541"/>
        <end position="555"/>
    </location>
</feature>
<dbReference type="STRING" id="1213857.A0A484G0C1"/>
<dbReference type="Gene3D" id="1.20.1250.20">
    <property type="entry name" value="MFS general substrate transporter like domains"/>
    <property type="match status" value="1"/>
</dbReference>
<gene>
    <name evidence="8" type="primary">atnC-0</name>
    <name evidence="8" type="ORF">Cob_v003550</name>
</gene>
<dbReference type="AlphaFoldDB" id="A0A484G0C1"/>
<dbReference type="SUPFAM" id="SSF81383">
    <property type="entry name" value="F-box domain"/>
    <property type="match status" value="1"/>
</dbReference>
<dbReference type="InterPro" id="IPR011701">
    <property type="entry name" value="MFS"/>
</dbReference>
<evidence type="ECO:0000256" key="2">
    <source>
        <dbReference type="ARBA" id="ARBA00022692"/>
    </source>
</evidence>
<dbReference type="InterPro" id="IPR036259">
    <property type="entry name" value="MFS_trans_sf"/>
</dbReference>
<protein>
    <submittedName>
        <fullName evidence="8">MFS efflux pump atnC</fullName>
    </submittedName>
</protein>
<dbReference type="GO" id="GO:0022857">
    <property type="term" value="F:transmembrane transporter activity"/>
    <property type="evidence" value="ECO:0007669"/>
    <property type="project" value="InterPro"/>
</dbReference>
<evidence type="ECO:0000256" key="5">
    <source>
        <dbReference type="SAM" id="MobiDB-lite"/>
    </source>
</evidence>
<dbReference type="InterPro" id="IPR032675">
    <property type="entry name" value="LRR_dom_sf"/>
</dbReference>
<feature type="transmembrane region" description="Helical" evidence="6">
    <location>
        <begin position="218"/>
        <end position="241"/>
    </location>
</feature>